<name>A0AAD9CYQ0_PAPLA</name>
<evidence type="ECO:0000259" key="1">
    <source>
        <dbReference type="Pfam" id="PF01965"/>
    </source>
</evidence>
<evidence type="ECO:0000313" key="3">
    <source>
        <dbReference type="Proteomes" id="UP001182556"/>
    </source>
</evidence>
<keyword evidence="3" id="KW-1185">Reference proteome</keyword>
<dbReference type="PANTHER" id="PTHR43130">
    <property type="entry name" value="ARAC-FAMILY TRANSCRIPTIONAL REGULATOR"/>
    <property type="match status" value="1"/>
</dbReference>
<feature type="non-terminal residue" evidence="2">
    <location>
        <position position="256"/>
    </location>
</feature>
<dbReference type="EMBL" id="JAODAN010000007">
    <property type="protein sequence ID" value="KAK1922905.1"/>
    <property type="molecule type" value="Genomic_DNA"/>
</dbReference>
<dbReference type="Gene3D" id="3.40.50.880">
    <property type="match status" value="1"/>
</dbReference>
<dbReference type="Pfam" id="PF01965">
    <property type="entry name" value="DJ-1_PfpI"/>
    <property type="match status" value="1"/>
</dbReference>
<reference evidence="2" key="1">
    <citation type="submission" date="2023-02" db="EMBL/GenBank/DDBJ databases">
        <title>Identification and recombinant expression of a fungal hydrolase from Papiliotrema laurentii that hydrolyzes apple cutin and clears colloidal polyester polyurethane.</title>
        <authorList>
            <consortium name="DOE Joint Genome Institute"/>
            <person name="Roman V.A."/>
            <person name="Bojanowski C."/>
            <person name="Crable B.R."/>
            <person name="Wagner D.N."/>
            <person name="Hung C.S."/>
            <person name="Nadeau L.J."/>
            <person name="Schratz L."/>
            <person name="Haridas S."/>
            <person name="Pangilinan J."/>
            <person name="Lipzen A."/>
            <person name="Na H."/>
            <person name="Yan M."/>
            <person name="Ng V."/>
            <person name="Grigoriev I.V."/>
            <person name="Spatafora J.W."/>
            <person name="Barlow D."/>
            <person name="Biffinger J."/>
            <person name="Kelley-Loughnane N."/>
            <person name="Varaljay V.A."/>
            <person name="Crookes-Goodson W.J."/>
        </authorList>
    </citation>
    <scope>NUCLEOTIDE SEQUENCE</scope>
    <source>
        <strain evidence="2">5307AH</strain>
    </source>
</reference>
<dbReference type="InterPro" id="IPR029062">
    <property type="entry name" value="Class_I_gatase-like"/>
</dbReference>
<gene>
    <name evidence="2" type="ORF">DB88DRAFT_493111</name>
</gene>
<feature type="domain" description="DJ-1/PfpI" evidence="1">
    <location>
        <begin position="38"/>
        <end position="214"/>
    </location>
</feature>
<dbReference type="Proteomes" id="UP001182556">
    <property type="component" value="Unassembled WGS sequence"/>
</dbReference>
<dbReference type="AlphaFoldDB" id="A0AAD9CYQ0"/>
<sequence>MFIRNTSHPTNLSIGSRSPKHSFVPTMALQLPRHVKVGFVLFPLAFPLDWSGPLDVFNTLRPDSPIAASSDLSVSSTLLAADLYPVEMTGGWSVVPQQTFSEALKEEWDIILVPGGRGARPWDENNAPAQEFIKAIAPNVKYLLTVCTGSWLVAHTGLLSGRRATTNKSAFNNAKEHTKDKGVTWVPKARWVVDEKFWTASGVSAGLDMASAFFRQFLALHMTPEEAKATGDKLLGVLEIIENGPEDDPWAEYYNL</sequence>
<dbReference type="SUPFAM" id="SSF52317">
    <property type="entry name" value="Class I glutamine amidotransferase-like"/>
    <property type="match status" value="1"/>
</dbReference>
<evidence type="ECO:0000313" key="2">
    <source>
        <dbReference type="EMBL" id="KAK1922905.1"/>
    </source>
</evidence>
<dbReference type="CDD" id="cd03139">
    <property type="entry name" value="GATase1_PfpI_2"/>
    <property type="match status" value="1"/>
</dbReference>
<organism evidence="2 3">
    <name type="scientific">Papiliotrema laurentii</name>
    <name type="common">Cryptococcus laurentii</name>
    <dbReference type="NCBI Taxonomy" id="5418"/>
    <lineage>
        <taxon>Eukaryota</taxon>
        <taxon>Fungi</taxon>
        <taxon>Dikarya</taxon>
        <taxon>Basidiomycota</taxon>
        <taxon>Agaricomycotina</taxon>
        <taxon>Tremellomycetes</taxon>
        <taxon>Tremellales</taxon>
        <taxon>Rhynchogastremaceae</taxon>
        <taxon>Papiliotrema</taxon>
    </lineage>
</organism>
<keyword evidence="2" id="KW-0315">Glutamine amidotransferase</keyword>
<protein>
    <submittedName>
        <fullName evidence="2">Class I glutamine amidotransferase-like protein</fullName>
    </submittedName>
</protein>
<accession>A0AAD9CYQ0</accession>
<comment type="caution">
    <text evidence="2">The sequence shown here is derived from an EMBL/GenBank/DDBJ whole genome shotgun (WGS) entry which is preliminary data.</text>
</comment>
<dbReference type="InterPro" id="IPR002818">
    <property type="entry name" value="DJ-1/PfpI"/>
</dbReference>
<dbReference type="InterPro" id="IPR052158">
    <property type="entry name" value="INH-QAR"/>
</dbReference>
<proteinExistence type="predicted"/>
<dbReference type="PANTHER" id="PTHR43130:SF15">
    <property type="entry name" value="THIJ_PFPI FAMILY PROTEIN (AFU_ORTHOLOGUE AFUA_5G14240)"/>
    <property type="match status" value="1"/>
</dbReference>